<reference evidence="2 3" key="2">
    <citation type="submission" date="2019-03" db="EMBL/GenBank/DDBJ databases">
        <title>Genomic Encyclopedia of Type Strains, Phase IV (KMG-IV): sequencing the most valuable type-strain genomes for metagenomic binning, comparative biology and taxonomic classification.</title>
        <authorList>
            <person name="Goeker M."/>
        </authorList>
    </citation>
    <scope>NUCLEOTIDE SEQUENCE [LARGE SCALE GENOMIC DNA]</scope>
    <source>
        <strain evidence="2 3">DSM 103426</strain>
    </source>
</reference>
<evidence type="ECO:0000313" key="1">
    <source>
        <dbReference type="EMBL" id="GBU04254.1"/>
    </source>
</evidence>
<dbReference type="AlphaFoldDB" id="A0A4R3JPZ7"/>
<accession>A0A4R3JPZ7</accession>
<dbReference type="SUPFAM" id="SSF52467">
    <property type="entry name" value="DHS-like NAD/FAD-binding domain"/>
    <property type="match status" value="1"/>
</dbReference>
<keyword evidence="4" id="KW-1185">Reference proteome</keyword>
<evidence type="ECO:0000313" key="2">
    <source>
        <dbReference type="EMBL" id="TCS68838.1"/>
    </source>
</evidence>
<dbReference type="Proteomes" id="UP000702954">
    <property type="component" value="Unassembled WGS sequence"/>
</dbReference>
<evidence type="ECO:0000313" key="4">
    <source>
        <dbReference type="Proteomes" id="UP000702954"/>
    </source>
</evidence>
<gene>
    <name evidence="2" type="ORF">EDD74_10641</name>
    <name evidence="1" type="ORF">FAEUMB_07950</name>
</gene>
<name>A0A4R3JPZ7_9FIRM</name>
<proteinExistence type="predicted"/>
<dbReference type="EMBL" id="BHEO01000002">
    <property type="protein sequence ID" value="GBU04254.1"/>
    <property type="molecule type" value="Genomic_DNA"/>
</dbReference>
<comment type="caution">
    <text evidence="2">The sequence shown here is derived from an EMBL/GenBank/DDBJ whole genome shotgun (WGS) entry which is preliminary data.</text>
</comment>
<dbReference type="Proteomes" id="UP000294613">
    <property type="component" value="Unassembled WGS sequence"/>
</dbReference>
<dbReference type="InterPro" id="IPR029035">
    <property type="entry name" value="DHS-like_NAD/FAD-binding_dom"/>
</dbReference>
<reference evidence="1 4" key="1">
    <citation type="journal article" date="2018" name="Int. J. Syst. Evol. Microbiol.">
        <title>Draft Genome Sequence of Faecalimonas umbilicata JCM 30896T, an Acetate-Producing Bacterium Isolated from Human Feces.</title>
        <authorList>
            <person name="Sakamoto M."/>
            <person name="Ikeyama N."/>
            <person name="Yuki M."/>
            <person name="Ohkuma M."/>
        </authorList>
    </citation>
    <scope>NUCLEOTIDE SEQUENCE [LARGE SCALE GENOMIC DNA]</scope>
    <source>
        <strain evidence="1 4">EGH7</strain>
    </source>
</reference>
<dbReference type="RefSeq" id="WP_116441221.1">
    <property type="nucleotide sequence ID" value="NZ_BHEO01000002.1"/>
</dbReference>
<organism evidence="2 3">
    <name type="scientific">Faecalimonas umbilicata</name>
    <dbReference type="NCBI Taxonomy" id="1912855"/>
    <lineage>
        <taxon>Bacteria</taxon>
        <taxon>Bacillati</taxon>
        <taxon>Bacillota</taxon>
        <taxon>Clostridia</taxon>
        <taxon>Lachnospirales</taxon>
        <taxon>Lachnospiraceae</taxon>
        <taxon>Faecalimonas</taxon>
    </lineage>
</organism>
<dbReference type="Pfam" id="PF13289">
    <property type="entry name" value="SIR2_2"/>
    <property type="match status" value="1"/>
</dbReference>
<protein>
    <submittedName>
        <fullName evidence="2">SIR2-like protein</fullName>
    </submittedName>
</protein>
<sequence length="1166" mass="136718">MNMNYIKEIAEALSDNHAVLMVGAGFSKNAEKVAVTDKKFLNWNELSDLFYETIYDENGGPGKEYNSSLRLAQEVEVTVGRPKLEKLIREAVPDLDYAPSELYMKMMGMPWKDVFTTNYDTLLERAADKVTKRRYNVVISQNDLVNSNDAPRILKLHGSFPSYRPFIITEEDYRTYPIKFAAMVNTVQQALLENVFCMIGFSCEDPNFINWIGWIHDNLGKSSSQKMYMISVSHIAEAKRKLLFERNIIVVDLQELWPTKSVSARLSAFFEELKLRVEEKNRKDNWFDYGKIDLHHTTDFSQKTEIMNKLNESYPGWIFLPWKMKNKVKFILDKLEYLNKFEDVIFEEQVNYMYEYVKLLEIAGRPILAQVVNQFWEVLVKSDEKKIENGLNDKLKYKKQVIYLHLLRSFRELADWEKYDICHKKIDTTILDYDSKQFLSACDCWRYLYRFQDEELRSELESWEVAEGDVYWPLVKASIYALVGEVSKADGILLDTLILVRKQLVKASGNEYLSSIEESIVSLINFIRQGTIGGNRIESTEECIHESDVSWWSENDKYCLYLNADEKNKKTFETKHNFDLSSTYTMHMGIDNSDVFYALEYLRFLEQTGHPFRLRNVTNTKGLYGTIKRVVPYYPHWCFMQILISQDKKHLDLLFGRVELANLSQEEVDSIAKEYLQIFQIVMKNVNPENCFWAKSIYEQAAIVLPEIIARFCYKCSSDVLDEIFNMVLDLCLRNIRTNFKGINKIFKGLFKAFTIQEQKERIEKVLQFPMEMDRMSDYCDPILYINKPKEKYILGVDLYNSTLFKIKQMINEGNKEEREVAINRLVILAQIVVLNETDKKYLCDILEEDETLENKDLLYMLDKQTYAKNLKQIFDNTLERMKRDSDTKIFSSGGNNYRDLIKNLKEIGICGICLEETFEVMKNLVLTNKYWRENEQPEAEERIRQTFLIAIGIIILWVKNGKVLSNTVMENVLAYFDALKEVYGNSVTIEMIQACFVKKVDIDIEDFRKNIWLCDEQELNLLKDFYDMLYVNCFDVKNDDMLLECTNIVAEVSICRMTCCEVVQSIPVLKVCNILVKSNLELDKELLILFAGLSKLRDETTIEDADSEQEALYKLRCRIMACQIAKELYAKGIKSECIDEWKQISEDKDEFIEIRNIDFDFKEND</sequence>
<dbReference type="EMBL" id="SLZV01000006">
    <property type="protein sequence ID" value="TCS68838.1"/>
    <property type="molecule type" value="Genomic_DNA"/>
</dbReference>
<evidence type="ECO:0000313" key="3">
    <source>
        <dbReference type="Proteomes" id="UP000294613"/>
    </source>
</evidence>